<sequence>MIEEGNNIITVSKNETVEIQNGTVYVMAYTTQLGYQVEINGNTTYETQINPNTTNYVNVSLVPILSYVNITIEGNGEVIVKFDNGSSEIVRNSSVVKVIQGTSLSLIPKPGKGYSFYSWSNLSSMSPMWIIAFGNQSIIAVFVKGNGPSFSLPKYDVMGFGFLGLFGAIYLLTRKKT</sequence>
<protein>
    <recommendedName>
        <fullName evidence="4">Bacterial repeat domain-containing protein</fullName>
    </recommendedName>
</protein>
<dbReference type="EMBL" id="ASRH01000003">
    <property type="protein sequence ID" value="EWG07584.1"/>
    <property type="molecule type" value="Genomic_DNA"/>
</dbReference>
<evidence type="ECO:0008006" key="4">
    <source>
        <dbReference type="Google" id="ProtNLM"/>
    </source>
</evidence>
<organism evidence="2 3">
    <name type="scientific">Candidatus Aramenus sulfurataquae</name>
    <dbReference type="NCBI Taxonomy" id="1326980"/>
    <lineage>
        <taxon>Archaea</taxon>
        <taxon>Thermoproteota</taxon>
        <taxon>Thermoprotei</taxon>
        <taxon>Sulfolobales</taxon>
        <taxon>Sulfolobaceae</taxon>
        <taxon>Candidatus Aramenus</taxon>
    </lineage>
</organism>
<evidence type="ECO:0000313" key="2">
    <source>
        <dbReference type="EMBL" id="EWG07584.1"/>
    </source>
</evidence>
<dbReference type="AlphaFoldDB" id="W7L7B1"/>
<gene>
    <name evidence="2" type="ORF">ASUL_03719</name>
</gene>
<reference evidence="2 3" key="1">
    <citation type="journal article" date="2014" name="Genome Announc.">
        <title>Draft Genome Sequence of the Sulfolobales Archaeon AZ1, Obtained through Metagenomic Analysis of a Mexican Hot Spring.</title>
        <authorList>
            <person name="Servin-Garciduenas L.E."/>
            <person name="Martinez-Romero E."/>
        </authorList>
    </citation>
    <scope>NUCLEOTIDE SEQUENCE [LARGE SCALE GENOMIC DNA]</scope>
    <source>
        <strain evidence="2">AZ1-illumnia</strain>
    </source>
</reference>
<keyword evidence="1" id="KW-0812">Transmembrane</keyword>
<accession>W7L7B1</accession>
<feature type="transmembrane region" description="Helical" evidence="1">
    <location>
        <begin position="155"/>
        <end position="173"/>
    </location>
</feature>
<feature type="transmembrane region" description="Helical" evidence="1">
    <location>
        <begin position="122"/>
        <end position="143"/>
    </location>
</feature>
<proteinExistence type="predicted"/>
<dbReference type="Proteomes" id="UP000054284">
    <property type="component" value="Unassembled WGS sequence"/>
</dbReference>
<evidence type="ECO:0000256" key="1">
    <source>
        <dbReference type="SAM" id="Phobius"/>
    </source>
</evidence>
<keyword evidence="1" id="KW-0472">Membrane</keyword>
<name>W7L7B1_9CREN</name>
<evidence type="ECO:0000313" key="3">
    <source>
        <dbReference type="Proteomes" id="UP000054284"/>
    </source>
</evidence>
<keyword evidence="1" id="KW-1133">Transmembrane helix</keyword>
<comment type="caution">
    <text evidence="2">The sequence shown here is derived from an EMBL/GenBank/DDBJ whole genome shotgun (WGS) entry which is preliminary data.</text>
</comment>
<keyword evidence="3" id="KW-1185">Reference proteome</keyword>